<dbReference type="Proteomes" id="UP000001511">
    <property type="component" value="Chromosome"/>
</dbReference>
<dbReference type="AlphaFoldDB" id="D7DWM9"/>
<evidence type="ECO:0000313" key="1">
    <source>
        <dbReference type="EMBL" id="ADI65692.1"/>
    </source>
</evidence>
<accession>D7DWM9</accession>
<reference evidence="1 2" key="1">
    <citation type="journal article" date="2010" name="PLoS ONE">
        <title>Genome erosion in a nitrogen-fixing vertically transmitted endosymbiotic multicellular cyanobacterium.</title>
        <authorList>
            <person name="Ran L."/>
            <person name="Larsson J."/>
            <person name="Vigil-Stenman T."/>
            <person name="Nylander J.A."/>
            <person name="Ininbergs K."/>
            <person name="Zheng W.W."/>
            <person name="Lapidus A."/>
            <person name="Lowry S."/>
            <person name="Haselkorn R."/>
            <person name="Bergman B."/>
        </authorList>
    </citation>
    <scope>NUCLEOTIDE SEQUENCE [LARGE SCALE GENOMIC DNA]</scope>
    <source>
        <strain evidence="1 2">0708</strain>
    </source>
</reference>
<dbReference type="HOGENOM" id="CLU_1233984_0_0_3"/>
<dbReference type="KEGG" id="naz:Aazo_4354"/>
<keyword evidence="2" id="KW-1185">Reference proteome</keyword>
<dbReference type="STRING" id="551115.Aazo_4354"/>
<name>D7DWM9_NOSA0</name>
<proteinExistence type="predicted"/>
<gene>
    <name evidence="1" type="ordered locus">Aazo_4354</name>
</gene>
<protein>
    <submittedName>
        <fullName evidence="1">Uncharacterized protein</fullName>
    </submittedName>
</protein>
<sequence length="215" mass="24729">MLKRLIQWLKRLLRGLFGSRKIPISTRQDADTTVAPPLTDTDLEFLFTELLTGVHQSRGQAWTQNWLHKIQHRVTTQRWLEWLNQFGERLLASKKANNELAARLVHLGELGIGEIGDLAYSIGMQLLTRNQGEPIWEYAGPDVVSQITLAPITYMASEDEDFAEEEYQSVTWDELLVILQEHENLRQQIAQDLGIETDDPQMMIQMLINQSQTFG</sequence>
<dbReference type="EMBL" id="CP002059">
    <property type="protein sequence ID" value="ADI65692.1"/>
    <property type="molecule type" value="Genomic_DNA"/>
</dbReference>
<evidence type="ECO:0000313" key="2">
    <source>
        <dbReference type="Proteomes" id="UP000001511"/>
    </source>
</evidence>
<dbReference type="eggNOG" id="COG0457">
    <property type="taxonomic scope" value="Bacteria"/>
</dbReference>
<organism evidence="1 2">
    <name type="scientific">Nostoc azollae (strain 0708)</name>
    <name type="common">Anabaena azollae (strain 0708)</name>
    <dbReference type="NCBI Taxonomy" id="551115"/>
    <lineage>
        <taxon>Bacteria</taxon>
        <taxon>Bacillati</taxon>
        <taxon>Cyanobacteriota</taxon>
        <taxon>Cyanophyceae</taxon>
        <taxon>Nostocales</taxon>
        <taxon>Nostocaceae</taxon>
        <taxon>Trichormus</taxon>
    </lineage>
</organism>
<dbReference type="RefSeq" id="WP_013192703.1">
    <property type="nucleotide sequence ID" value="NC_014248.1"/>
</dbReference>